<accession>A0A517SH10</accession>
<dbReference type="AlphaFoldDB" id="A0A517SH10"/>
<organism evidence="1 2">
    <name type="scientific">Caulifigura coniformis</name>
    <dbReference type="NCBI Taxonomy" id="2527983"/>
    <lineage>
        <taxon>Bacteria</taxon>
        <taxon>Pseudomonadati</taxon>
        <taxon>Planctomycetota</taxon>
        <taxon>Planctomycetia</taxon>
        <taxon>Planctomycetales</taxon>
        <taxon>Planctomycetaceae</taxon>
        <taxon>Caulifigura</taxon>
    </lineage>
</organism>
<evidence type="ECO:0000313" key="2">
    <source>
        <dbReference type="Proteomes" id="UP000315700"/>
    </source>
</evidence>
<dbReference type="EMBL" id="CP036271">
    <property type="protein sequence ID" value="QDT55401.1"/>
    <property type="molecule type" value="Genomic_DNA"/>
</dbReference>
<name>A0A517SH10_9PLAN</name>
<dbReference type="RefSeq" id="WP_145031170.1">
    <property type="nucleotide sequence ID" value="NZ_CP036271.1"/>
</dbReference>
<dbReference type="InParanoid" id="A0A517SH10"/>
<dbReference type="KEGG" id="ccos:Pan44_34440"/>
<dbReference type="OrthoDB" id="213598at2"/>
<gene>
    <name evidence="1" type="ORF">Pan44_34440</name>
</gene>
<dbReference type="Proteomes" id="UP000315700">
    <property type="component" value="Chromosome"/>
</dbReference>
<sequence length="398" mass="44312">MKSIALILCLVSAQPDSDQPDVRPWTGLFDSALVTTDDAPVIRGQSPGQPIGPLLGPIQDQNTTWYQPTYQPDPNAAFSQGQAPMVTPQPYGMPQPIQSGDPFLNGGMPYAAPSPNAPWGQYSYGGINGAQPIRYGWNARYDFTFMPAEGTSSPNVGKFGLFGFDLEKEYIKPLPTAWVFSFAPQYNLRLLEGPTNGYAGPSHLPGDLHRFGLGLKLSTPEVNGSTLEFGFTPGFTTDFEISPSGNGMQYDAHAVWFWRWNPQFMVALGAAYWDRVDDIILPYAGIVYTPNDYLEFRLLFPKPRVSLFLGTPNGVATWAYIQGEYHVESYEMELSPPGSRDQVQFTDWRLMGGFRFEAGWMTTFIEAGGIFGREVEFRRNGEDFDVDPGFIMRAGFRY</sequence>
<protein>
    <submittedName>
        <fullName evidence="1">Uncharacterized protein</fullName>
    </submittedName>
</protein>
<keyword evidence="2" id="KW-1185">Reference proteome</keyword>
<proteinExistence type="predicted"/>
<reference evidence="1 2" key="1">
    <citation type="submission" date="2019-02" db="EMBL/GenBank/DDBJ databases">
        <title>Deep-cultivation of Planctomycetes and their phenomic and genomic characterization uncovers novel biology.</title>
        <authorList>
            <person name="Wiegand S."/>
            <person name="Jogler M."/>
            <person name="Boedeker C."/>
            <person name="Pinto D."/>
            <person name="Vollmers J."/>
            <person name="Rivas-Marin E."/>
            <person name="Kohn T."/>
            <person name="Peeters S.H."/>
            <person name="Heuer A."/>
            <person name="Rast P."/>
            <person name="Oberbeckmann S."/>
            <person name="Bunk B."/>
            <person name="Jeske O."/>
            <person name="Meyerdierks A."/>
            <person name="Storesund J.E."/>
            <person name="Kallscheuer N."/>
            <person name="Luecker S."/>
            <person name="Lage O.M."/>
            <person name="Pohl T."/>
            <person name="Merkel B.J."/>
            <person name="Hornburger P."/>
            <person name="Mueller R.-W."/>
            <person name="Bruemmer F."/>
            <person name="Labrenz M."/>
            <person name="Spormann A.M."/>
            <person name="Op den Camp H."/>
            <person name="Overmann J."/>
            <person name="Amann R."/>
            <person name="Jetten M.S.M."/>
            <person name="Mascher T."/>
            <person name="Medema M.H."/>
            <person name="Devos D.P."/>
            <person name="Kaster A.-K."/>
            <person name="Ovreas L."/>
            <person name="Rohde M."/>
            <person name="Galperin M.Y."/>
            <person name="Jogler C."/>
        </authorList>
    </citation>
    <scope>NUCLEOTIDE SEQUENCE [LARGE SCALE GENOMIC DNA]</scope>
    <source>
        <strain evidence="1 2">Pan44</strain>
    </source>
</reference>
<evidence type="ECO:0000313" key="1">
    <source>
        <dbReference type="EMBL" id="QDT55401.1"/>
    </source>
</evidence>